<dbReference type="RefSeq" id="XP_024932036.3">
    <property type="nucleotide sequence ID" value="XM_025076268.3"/>
</dbReference>
<evidence type="ECO:0000313" key="3">
    <source>
        <dbReference type="RefSeq" id="XP_024932036.3"/>
    </source>
</evidence>
<dbReference type="KEGG" id="zju:112492517"/>
<feature type="chain" id="PRO_5045784753" evidence="1">
    <location>
        <begin position="20"/>
        <end position="118"/>
    </location>
</feature>
<reference evidence="3" key="1">
    <citation type="submission" date="2025-08" db="UniProtKB">
        <authorList>
            <consortium name="RefSeq"/>
        </authorList>
    </citation>
    <scope>IDENTIFICATION</scope>
    <source>
        <tissue evidence="3">Seedling</tissue>
    </source>
</reference>
<evidence type="ECO:0000313" key="2">
    <source>
        <dbReference type="Proteomes" id="UP001652623"/>
    </source>
</evidence>
<dbReference type="GeneID" id="112492517"/>
<sequence>MHGWWFSSSLLFTFFISQSLKTLGRMEGASMVRIDRKSSIESEPRTLNINQIQCAREAALSVVNTMSMEEAMNIFTKGLKPVVSGMKQNGDTMMIDQYDDYSEDQLGGGQRDVVSAPF</sequence>
<dbReference type="AlphaFoldDB" id="A0A6P6GD54"/>
<dbReference type="PANTHER" id="PTHR34808:SF2">
    <property type="entry name" value="EXPRESSED PROTEIN"/>
    <property type="match status" value="1"/>
</dbReference>
<keyword evidence="1" id="KW-0732">Signal</keyword>
<proteinExistence type="predicted"/>
<keyword evidence="2" id="KW-1185">Reference proteome</keyword>
<dbReference type="PANTHER" id="PTHR34808">
    <property type="entry name" value="EXPRESSED PROTEIN"/>
    <property type="match status" value="1"/>
</dbReference>
<dbReference type="InParanoid" id="A0A6P6GD54"/>
<evidence type="ECO:0000256" key="1">
    <source>
        <dbReference type="SAM" id="SignalP"/>
    </source>
</evidence>
<protein>
    <submittedName>
        <fullName evidence="3">Uncharacterized protein LOC112492517</fullName>
    </submittedName>
</protein>
<name>A0A6P6GD54_ZIZJJ</name>
<organism evidence="2 3">
    <name type="scientific">Ziziphus jujuba</name>
    <name type="common">Chinese jujube</name>
    <name type="synonym">Ziziphus sativa</name>
    <dbReference type="NCBI Taxonomy" id="326968"/>
    <lineage>
        <taxon>Eukaryota</taxon>
        <taxon>Viridiplantae</taxon>
        <taxon>Streptophyta</taxon>
        <taxon>Embryophyta</taxon>
        <taxon>Tracheophyta</taxon>
        <taxon>Spermatophyta</taxon>
        <taxon>Magnoliopsida</taxon>
        <taxon>eudicotyledons</taxon>
        <taxon>Gunneridae</taxon>
        <taxon>Pentapetalae</taxon>
        <taxon>rosids</taxon>
        <taxon>fabids</taxon>
        <taxon>Rosales</taxon>
        <taxon>Rhamnaceae</taxon>
        <taxon>Paliureae</taxon>
        <taxon>Ziziphus</taxon>
    </lineage>
</organism>
<dbReference type="Proteomes" id="UP001652623">
    <property type="component" value="Chromosome 7"/>
</dbReference>
<accession>A0A6P6GD54</accession>
<gene>
    <name evidence="3" type="primary">LOC112492517</name>
</gene>
<feature type="signal peptide" evidence="1">
    <location>
        <begin position="1"/>
        <end position="19"/>
    </location>
</feature>